<dbReference type="Pfam" id="PF00072">
    <property type="entry name" value="Response_reg"/>
    <property type="match status" value="1"/>
</dbReference>
<dbReference type="Gene3D" id="3.40.50.2300">
    <property type="match status" value="1"/>
</dbReference>
<dbReference type="InterPro" id="IPR001789">
    <property type="entry name" value="Sig_transdc_resp-reg_receiver"/>
</dbReference>
<dbReference type="InterPro" id="IPR001633">
    <property type="entry name" value="EAL_dom"/>
</dbReference>
<name>A0ABX0AEE0_9GAMM</name>
<dbReference type="InterPro" id="IPR011006">
    <property type="entry name" value="CheY-like_superfamily"/>
</dbReference>
<dbReference type="CDD" id="cd01948">
    <property type="entry name" value="EAL"/>
    <property type="match status" value="1"/>
</dbReference>
<feature type="domain" description="Response regulatory" evidence="2">
    <location>
        <begin position="2"/>
        <end position="129"/>
    </location>
</feature>
<dbReference type="SUPFAM" id="SSF141868">
    <property type="entry name" value="EAL domain-like"/>
    <property type="match status" value="1"/>
</dbReference>
<dbReference type="InterPro" id="IPR050706">
    <property type="entry name" value="Cyclic-di-GMP_PDE-like"/>
</dbReference>
<dbReference type="Gene3D" id="3.20.20.450">
    <property type="entry name" value="EAL domain"/>
    <property type="match status" value="1"/>
</dbReference>
<dbReference type="Pfam" id="PF00563">
    <property type="entry name" value="EAL"/>
    <property type="match status" value="1"/>
</dbReference>
<keyword evidence="5" id="KW-1185">Reference proteome</keyword>
<feature type="domain" description="EAL" evidence="3">
    <location>
        <begin position="141"/>
        <end position="394"/>
    </location>
</feature>
<feature type="modified residue" description="4-aspartylphosphate" evidence="1">
    <location>
        <position position="59"/>
    </location>
</feature>
<dbReference type="PROSITE" id="PS50110">
    <property type="entry name" value="RESPONSE_REGULATORY"/>
    <property type="match status" value="1"/>
</dbReference>
<dbReference type="InterPro" id="IPR035919">
    <property type="entry name" value="EAL_sf"/>
</dbReference>
<dbReference type="PANTHER" id="PTHR33121">
    <property type="entry name" value="CYCLIC DI-GMP PHOSPHODIESTERASE PDEF"/>
    <property type="match status" value="1"/>
</dbReference>
<keyword evidence="1" id="KW-0597">Phosphoprotein</keyword>
<comment type="caution">
    <text evidence="4">The sequence shown here is derived from an EMBL/GenBank/DDBJ whole genome shotgun (WGS) entry which is preliminary data.</text>
</comment>
<dbReference type="EMBL" id="QOVG01000001">
    <property type="protein sequence ID" value="NDK37538.1"/>
    <property type="molecule type" value="Genomic_DNA"/>
</dbReference>
<evidence type="ECO:0000256" key="1">
    <source>
        <dbReference type="PROSITE-ProRule" id="PRU00169"/>
    </source>
</evidence>
<sequence>MKIMVLDDDQVMLRILPIQLRNFGLRAKGFTDIETFADAAIALEHLYDQPGQFQLIFCDLQMPGMDGVEFVGHLAEAGYTGRLVLLTGEDDKILSAVRDLAISRGLTVIGALNKPIFPDALQAVLASIDDVEQVQAAPVPRRTLHDAVLDHLPAGEVEAWYQPQVSLRTGQVLGFEALARWTDEEFGLVSPANLPAELATAVEIERFTGQVLHQALLQLARWAADGRPWSVSVNVAARIFSDAGFPDRVRDLAQELGAPLDRLTLEVTENEVFTQSSVQLETASRLRLKKVGLSVDDFGTGYSSLATLRDFPFSELKIDRSFVTGASSNPRLATMLEANLKMASELKVRTVAEGIESVEELRLVQGFGCDAGQGYLFSPALPGEAIDEWASSWDPLRPEFRAVGWQASASPRL</sequence>
<dbReference type="SMART" id="SM00052">
    <property type="entry name" value="EAL"/>
    <property type="match status" value="1"/>
</dbReference>
<reference evidence="4 5" key="1">
    <citation type="submission" date="2018-07" db="EMBL/GenBank/DDBJ databases">
        <title>Whole genome Sequencing of Pseudoxanthomonas gei KCTC 32298 (T).</title>
        <authorList>
            <person name="Kumar S."/>
            <person name="Bansal K."/>
            <person name="Kaur A."/>
            <person name="Patil P."/>
            <person name="Sharma S."/>
            <person name="Patil P.B."/>
        </authorList>
    </citation>
    <scope>NUCLEOTIDE SEQUENCE [LARGE SCALE GENOMIC DNA]</scope>
    <source>
        <strain evidence="4 5">KCTC 32298</strain>
    </source>
</reference>
<evidence type="ECO:0000259" key="3">
    <source>
        <dbReference type="PROSITE" id="PS50883"/>
    </source>
</evidence>
<evidence type="ECO:0000259" key="2">
    <source>
        <dbReference type="PROSITE" id="PS50110"/>
    </source>
</evidence>
<organism evidence="4 5">
    <name type="scientific">Pseudoxanthomonas gei</name>
    <dbReference type="NCBI Taxonomy" id="1383030"/>
    <lineage>
        <taxon>Bacteria</taxon>
        <taxon>Pseudomonadati</taxon>
        <taxon>Pseudomonadota</taxon>
        <taxon>Gammaproteobacteria</taxon>
        <taxon>Lysobacterales</taxon>
        <taxon>Lysobacteraceae</taxon>
        <taxon>Pseudoxanthomonas</taxon>
    </lineage>
</organism>
<gene>
    <name evidence="4" type="ORF">DT603_01585</name>
</gene>
<dbReference type="Proteomes" id="UP001429354">
    <property type="component" value="Unassembled WGS sequence"/>
</dbReference>
<protein>
    <submittedName>
        <fullName evidence="4">EAL domain-containing protein</fullName>
    </submittedName>
</protein>
<dbReference type="RefSeq" id="WP_162348089.1">
    <property type="nucleotide sequence ID" value="NZ_QOVG01000001.1"/>
</dbReference>
<dbReference type="SMART" id="SM00448">
    <property type="entry name" value="REC"/>
    <property type="match status" value="1"/>
</dbReference>
<dbReference type="PROSITE" id="PS50883">
    <property type="entry name" value="EAL"/>
    <property type="match status" value="1"/>
</dbReference>
<proteinExistence type="predicted"/>
<evidence type="ECO:0000313" key="5">
    <source>
        <dbReference type="Proteomes" id="UP001429354"/>
    </source>
</evidence>
<dbReference type="SUPFAM" id="SSF52172">
    <property type="entry name" value="CheY-like"/>
    <property type="match status" value="1"/>
</dbReference>
<accession>A0ABX0AEE0</accession>
<dbReference type="PANTHER" id="PTHR33121:SF19">
    <property type="entry name" value="CYCLIC DI-GMP PHOSPHODIESTERASE PA2567"/>
    <property type="match status" value="1"/>
</dbReference>
<evidence type="ECO:0000313" key="4">
    <source>
        <dbReference type="EMBL" id="NDK37538.1"/>
    </source>
</evidence>